<dbReference type="AlphaFoldDB" id="A0A6B2LW04"/>
<proteinExistence type="predicted"/>
<feature type="region of interest" description="Disordered" evidence="1">
    <location>
        <begin position="1"/>
        <end position="38"/>
    </location>
</feature>
<dbReference type="EMBL" id="GIBP01012295">
    <property type="protein sequence ID" value="NDV41264.1"/>
    <property type="molecule type" value="Transcribed_RNA"/>
</dbReference>
<evidence type="ECO:0000313" key="2">
    <source>
        <dbReference type="EMBL" id="NDV41264.1"/>
    </source>
</evidence>
<evidence type="ECO:0000256" key="1">
    <source>
        <dbReference type="SAM" id="MobiDB-lite"/>
    </source>
</evidence>
<name>A0A6B2LW04_9EUKA</name>
<reference evidence="2" key="1">
    <citation type="journal article" date="2020" name="J. Eukaryot. Microbiol.">
        <title>De novo Sequencing, Assembly and Annotation of the Transcriptome for the Free-Living Testate Amoeba Arcella intermedia.</title>
        <authorList>
            <person name="Ribeiro G.M."/>
            <person name="Porfirio-Sousa A.L."/>
            <person name="Maurer-Alcala X.X."/>
            <person name="Katz L.A."/>
            <person name="Lahr D.J.G."/>
        </authorList>
    </citation>
    <scope>NUCLEOTIDE SEQUENCE</scope>
</reference>
<sequence length="38" mass="4504">MEMNLRNSRRNILGTPAGSSRARSKTRRPRMYLPMERL</sequence>
<protein>
    <submittedName>
        <fullName evidence="2">Uncharacterized protein</fullName>
    </submittedName>
</protein>
<accession>A0A6B2LW04</accession>
<organism evidence="2">
    <name type="scientific">Arcella intermedia</name>
    <dbReference type="NCBI Taxonomy" id="1963864"/>
    <lineage>
        <taxon>Eukaryota</taxon>
        <taxon>Amoebozoa</taxon>
        <taxon>Tubulinea</taxon>
        <taxon>Elardia</taxon>
        <taxon>Arcellinida</taxon>
        <taxon>Sphaerothecina</taxon>
        <taxon>Arcellidae</taxon>
        <taxon>Arcella</taxon>
    </lineage>
</organism>